<feature type="compositionally biased region" description="Polar residues" evidence="2">
    <location>
        <begin position="70"/>
        <end position="81"/>
    </location>
</feature>
<dbReference type="Gene3D" id="3.30.160.60">
    <property type="entry name" value="Classic Zinc Finger"/>
    <property type="match status" value="1"/>
</dbReference>
<accession>A0A183H172</accession>
<dbReference type="AlphaFoldDB" id="A0A183H172"/>
<feature type="chain" id="PRO_5044552338" evidence="3">
    <location>
        <begin position="24"/>
        <end position="366"/>
    </location>
</feature>
<dbReference type="SMART" id="SM00355">
    <property type="entry name" value="ZnF_C2H2"/>
    <property type="match status" value="2"/>
</dbReference>
<dbReference type="PROSITE" id="PS50157">
    <property type="entry name" value="ZINC_FINGER_C2H2_2"/>
    <property type="match status" value="1"/>
</dbReference>
<dbReference type="InterPro" id="IPR036236">
    <property type="entry name" value="Znf_C2H2_sf"/>
</dbReference>
<keyword evidence="3" id="KW-0732">Signal</keyword>
<proteinExistence type="predicted"/>
<evidence type="ECO:0000256" key="3">
    <source>
        <dbReference type="SAM" id="SignalP"/>
    </source>
</evidence>
<keyword evidence="1" id="KW-0863">Zinc-finger</keyword>
<keyword evidence="1" id="KW-0479">Metal-binding</keyword>
<organism evidence="7">
    <name type="scientific">Onchocerca flexuosa</name>
    <dbReference type="NCBI Taxonomy" id="387005"/>
    <lineage>
        <taxon>Eukaryota</taxon>
        <taxon>Metazoa</taxon>
        <taxon>Ecdysozoa</taxon>
        <taxon>Nematoda</taxon>
        <taxon>Chromadorea</taxon>
        <taxon>Rhabditida</taxon>
        <taxon>Spirurina</taxon>
        <taxon>Spiruromorpha</taxon>
        <taxon>Filarioidea</taxon>
        <taxon>Onchocercidae</taxon>
        <taxon>Onchocerca</taxon>
    </lineage>
</organism>
<evidence type="ECO:0000256" key="1">
    <source>
        <dbReference type="PROSITE-ProRule" id="PRU00042"/>
    </source>
</evidence>
<feature type="domain" description="C2H2-type" evidence="4">
    <location>
        <begin position="247"/>
        <end position="274"/>
    </location>
</feature>
<dbReference type="GO" id="GO:0008270">
    <property type="term" value="F:zinc ion binding"/>
    <property type="evidence" value="ECO:0007669"/>
    <property type="project" value="UniProtKB-KW"/>
</dbReference>
<evidence type="ECO:0000313" key="6">
    <source>
        <dbReference type="Proteomes" id="UP000267606"/>
    </source>
</evidence>
<dbReference type="SUPFAM" id="SSF57667">
    <property type="entry name" value="beta-beta-alpha zinc fingers"/>
    <property type="match status" value="1"/>
</dbReference>
<reference evidence="7" key="1">
    <citation type="submission" date="2016-06" db="UniProtKB">
        <authorList>
            <consortium name="WormBaseParasite"/>
        </authorList>
    </citation>
    <scope>IDENTIFICATION</scope>
</reference>
<feature type="signal peptide" evidence="3">
    <location>
        <begin position="1"/>
        <end position="23"/>
    </location>
</feature>
<evidence type="ECO:0000259" key="4">
    <source>
        <dbReference type="PROSITE" id="PS50157"/>
    </source>
</evidence>
<sequence>MRSGCPSLPSSVHLLLILSVISCEEVFRIRSDSNFGSKFSTIFPIESSKEVCSDRAKAKLSMAKSKHEQQVSTGDNTVTSRVDNHSSSSNISNNNLSYLLNQSTADFSSLLEIPLFNELMLVYEIQYNATKDALKHFLEEQPNLIFPLFTNVLWSLLVNPLLAMQVNPTTNLNLSPQDLSLSTEDLQKIAEEMLEKAPNNSMQNLINAQQQNERAHQHNERVHGQLNNHSDKRIRSIQHAENKNNSIICNICAKPLKNRAAFVKHRRRHLGISELTFACGTCDKRCSERRHLAVHCKNKHHEMPSMPSKPDLRNNREQDTITLNDSKEESPDSIPEINSMNEKVLFSIVEKYQLHPLNSRRRVRNS</sequence>
<dbReference type="PROSITE" id="PS51257">
    <property type="entry name" value="PROKAR_LIPOPROTEIN"/>
    <property type="match status" value="1"/>
</dbReference>
<keyword evidence="1" id="KW-0862">Zinc</keyword>
<dbReference type="WBParaSite" id="OFLC_0000123101-mRNA-1">
    <property type="protein sequence ID" value="OFLC_0000123101-mRNA-1"/>
    <property type="gene ID" value="OFLC_0000123101"/>
</dbReference>
<name>A0A183H172_9BILA</name>
<evidence type="ECO:0000313" key="7">
    <source>
        <dbReference type="WBParaSite" id="OFLC_0000123101-mRNA-1"/>
    </source>
</evidence>
<dbReference type="PROSITE" id="PS00028">
    <property type="entry name" value="ZINC_FINGER_C2H2_1"/>
    <property type="match status" value="2"/>
</dbReference>
<evidence type="ECO:0000313" key="5">
    <source>
        <dbReference type="EMBL" id="VDO28751.1"/>
    </source>
</evidence>
<evidence type="ECO:0000256" key="2">
    <source>
        <dbReference type="SAM" id="MobiDB-lite"/>
    </source>
</evidence>
<reference evidence="5 6" key="2">
    <citation type="submission" date="2018-11" db="EMBL/GenBank/DDBJ databases">
        <authorList>
            <consortium name="Pathogen Informatics"/>
        </authorList>
    </citation>
    <scope>NUCLEOTIDE SEQUENCE [LARGE SCALE GENOMIC DNA]</scope>
</reference>
<keyword evidence="6" id="KW-1185">Reference proteome</keyword>
<dbReference type="EMBL" id="UZAJ01000546">
    <property type="protein sequence ID" value="VDO28751.1"/>
    <property type="molecule type" value="Genomic_DNA"/>
</dbReference>
<gene>
    <name evidence="5" type="ORF">OFLC_LOCUS1228</name>
</gene>
<feature type="region of interest" description="Disordered" evidence="2">
    <location>
        <begin position="62"/>
        <end position="89"/>
    </location>
</feature>
<protein>
    <submittedName>
        <fullName evidence="7">C2H2-type domain-containing protein</fullName>
    </submittedName>
</protein>
<dbReference type="Proteomes" id="UP000267606">
    <property type="component" value="Unassembled WGS sequence"/>
</dbReference>
<dbReference type="InterPro" id="IPR013087">
    <property type="entry name" value="Znf_C2H2_type"/>
</dbReference>